<dbReference type="EMBL" id="JBHUKR010000006">
    <property type="protein sequence ID" value="MFD2416890.1"/>
    <property type="molecule type" value="Genomic_DNA"/>
</dbReference>
<protein>
    <submittedName>
        <fullName evidence="3">DUF6542 domain-containing protein</fullName>
    </submittedName>
</protein>
<feature type="transmembrane region" description="Helical" evidence="1">
    <location>
        <begin position="89"/>
        <end position="107"/>
    </location>
</feature>
<dbReference type="Proteomes" id="UP001597417">
    <property type="component" value="Unassembled WGS sequence"/>
</dbReference>
<dbReference type="Pfam" id="PF20177">
    <property type="entry name" value="DUF6542"/>
    <property type="match status" value="1"/>
</dbReference>
<name>A0ABW5FRS6_9PSEU</name>
<gene>
    <name evidence="3" type="ORF">ACFSXZ_11210</name>
</gene>
<reference evidence="4" key="1">
    <citation type="journal article" date="2019" name="Int. J. Syst. Evol. Microbiol.">
        <title>The Global Catalogue of Microorganisms (GCM) 10K type strain sequencing project: providing services to taxonomists for standard genome sequencing and annotation.</title>
        <authorList>
            <consortium name="The Broad Institute Genomics Platform"/>
            <consortium name="The Broad Institute Genome Sequencing Center for Infectious Disease"/>
            <person name="Wu L."/>
            <person name="Ma J."/>
        </authorList>
    </citation>
    <scope>NUCLEOTIDE SEQUENCE [LARGE SCALE GENOMIC DNA]</scope>
    <source>
        <strain evidence="4">CGMCC 4.7645</strain>
    </source>
</reference>
<feature type="transmembrane region" description="Helical" evidence="1">
    <location>
        <begin position="58"/>
        <end position="77"/>
    </location>
</feature>
<evidence type="ECO:0000313" key="3">
    <source>
        <dbReference type="EMBL" id="MFD2416890.1"/>
    </source>
</evidence>
<accession>A0ABW5FRS6</accession>
<dbReference type="RefSeq" id="WP_378264094.1">
    <property type="nucleotide sequence ID" value="NZ_JBHUKR010000006.1"/>
</dbReference>
<keyword evidence="1" id="KW-0812">Transmembrane</keyword>
<keyword evidence="4" id="KW-1185">Reference proteome</keyword>
<evidence type="ECO:0000259" key="2">
    <source>
        <dbReference type="Pfam" id="PF20177"/>
    </source>
</evidence>
<keyword evidence="1" id="KW-1133">Transmembrane helix</keyword>
<sequence>MRTDHPERTGPGVVDEEPTMEIAGPEPVPLRGLPWPVTMLLSLAVATGGSLWDLRVSHTLGVPFDTAVVLGSLFAVVFTRRRALTAPMFGPPLVMIVAAAIGVFVEVRPRGEVSTIGLAIAVPVLPQFPVMAATTAATLLIGVFRLVRGRRRNRPAQPPA</sequence>
<evidence type="ECO:0000313" key="4">
    <source>
        <dbReference type="Proteomes" id="UP001597417"/>
    </source>
</evidence>
<evidence type="ECO:0000256" key="1">
    <source>
        <dbReference type="SAM" id="Phobius"/>
    </source>
</evidence>
<comment type="caution">
    <text evidence="3">The sequence shown here is derived from an EMBL/GenBank/DDBJ whole genome shotgun (WGS) entry which is preliminary data.</text>
</comment>
<organism evidence="3 4">
    <name type="scientific">Amycolatopsis pigmentata</name>
    <dbReference type="NCBI Taxonomy" id="450801"/>
    <lineage>
        <taxon>Bacteria</taxon>
        <taxon>Bacillati</taxon>
        <taxon>Actinomycetota</taxon>
        <taxon>Actinomycetes</taxon>
        <taxon>Pseudonocardiales</taxon>
        <taxon>Pseudonocardiaceae</taxon>
        <taxon>Amycolatopsis</taxon>
    </lineage>
</organism>
<feature type="domain" description="DUF6542" evidence="2">
    <location>
        <begin position="32"/>
        <end position="151"/>
    </location>
</feature>
<keyword evidence="1" id="KW-0472">Membrane</keyword>
<proteinExistence type="predicted"/>
<feature type="transmembrane region" description="Helical" evidence="1">
    <location>
        <begin position="127"/>
        <end position="147"/>
    </location>
</feature>
<dbReference type="InterPro" id="IPR046672">
    <property type="entry name" value="DUF6542"/>
</dbReference>